<comment type="caution">
    <text evidence="3">The sequence shown here is derived from an EMBL/GenBank/DDBJ whole genome shotgun (WGS) entry which is preliminary data.</text>
</comment>
<gene>
    <name evidence="3" type="ORF">KK080_23465</name>
</gene>
<dbReference type="InterPro" id="IPR004518">
    <property type="entry name" value="MazG-like_dom"/>
</dbReference>
<dbReference type="InterPro" id="IPR011379">
    <property type="entry name" value="MazG-related_GP37"/>
</dbReference>
<name>A0A9Q2WFK0_9ENTR</name>
<proteinExistence type="predicted"/>
<evidence type="ECO:0000313" key="4">
    <source>
        <dbReference type="Proteomes" id="UP000742934"/>
    </source>
</evidence>
<accession>A0A9Q2WFK0</accession>
<evidence type="ECO:0000313" key="3">
    <source>
        <dbReference type="EMBL" id="MBT1779740.1"/>
    </source>
</evidence>
<dbReference type="Pfam" id="PF18722">
    <property type="entry name" value="MazG_C"/>
    <property type="match status" value="1"/>
</dbReference>
<dbReference type="AlphaFoldDB" id="A0A9Q2WFK0"/>
<dbReference type="Gene3D" id="1.10.287.1080">
    <property type="entry name" value="MazG-like"/>
    <property type="match status" value="1"/>
</dbReference>
<evidence type="ECO:0008006" key="5">
    <source>
        <dbReference type="Google" id="ProtNLM"/>
    </source>
</evidence>
<dbReference type="Proteomes" id="UP000742934">
    <property type="component" value="Unassembled WGS sequence"/>
</dbReference>
<protein>
    <recommendedName>
        <fullName evidence="5">Pyrophosphatase</fullName>
    </recommendedName>
</protein>
<feature type="domain" description="NTP pyrophosphohydrolase MazG-like" evidence="1">
    <location>
        <begin position="25"/>
        <end position="93"/>
    </location>
</feature>
<sequence length="380" mass="44269">MITYSDYQESVRKSDKLPTDNPRFIVLGLVGEVGDLVSLVKKEQRDSLKANTIEEHLHEELGDVLWYVTSIINRENFRIDNIVNNAIQKINLKENNIQPSTLTNLSLIDSFSTNNNLKLNTVEISLQLTISLGSFVSLYSSKNTNNHNEKEITISIFVSNLLLFCFSKKISISRAIDYNLKKINSRWPDKYIYPDPFDINYANYERFPPKMVFVFKEISVSNKKYVIQQCQGVNIGDRLTDNKKDKDDYRFHDVFHICYAVHLGWSPVLRALLHLKRKSISSTDENQDGARAIIIEEGISTFIFSRAIKQSLFENVTRLDYDILKFIQEFVKGYEVDNAYLWQWEKAILDGYNIFRNLKEKRNGKITADFENHIVFFEEI</sequence>
<evidence type="ECO:0000259" key="2">
    <source>
        <dbReference type="Pfam" id="PF18722"/>
    </source>
</evidence>
<feature type="domain" description="MazG C-terminal" evidence="2">
    <location>
        <begin position="195"/>
        <end position="378"/>
    </location>
</feature>
<dbReference type="InterPro" id="IPR041407">
    <property type="entry name" value="MazG_C"/>
</dbReference>
<reference evidence="3" key="1">
    <citation type="submission" date="2021-05" db="EMBL/GenBank/DDBJ databases">
        <title>The batch submission of Enterobacter spp. strains.</title>
        <authorList>
            <person name="Wei L."/>
            <person name="Wang C."/>
            <person name="Feng Y."/>
            <person name="Zong Z."/>
        </authorList>
    </citation>
    <scope>NUCLEOTIDE SEQUENCE</scope>
    <source>
        <strain evidence="3">090086</strain>
    </source>
</reference>
<dbReference type="Pfam" id="PF03819">
    <property type="entry name" value="MazG"/>
    <property type="match status" value="1"/>
</dbReference>
<dbReference type="EMBL" id="JAHEVK010000044">
    <property type="protein sequence ID" value="MBT1779740.1"/>
    <property type="molecule type" value="Genomic_DNA"/>
</dbReference>
<evidence type="ECO:0000259" key="1">
    <source>
        <dbReference type="Pfam" id="PF03819"/>
    </source>
</evidence>
<organism evidence="3 4">
    <name type="scientific">Enterobacter hormaechei subsp. hoffmannii</name>
    <dbReference type="NCBI Taxonomy" id="1812934"/>
    <lineage>
        <taxon>Bacteria</taxon>
        <taxon>Pseudomonadati</taxon>
        <taxon>Pseudomonadota</taxon>
        <taxon>Gammaproteobacteria</taxon>
        <taxon>Enterobacterales</taxon>
        <taxon>Enterobacteriaceae</taxon>
        <taxon>Enterobacter</taxon>
        <taxon>Enterobacter cloacae complex</taxon>
    </lineage>
</organism>
<dbReference type="SUPFAM" id="SSF101386">
    <property type="entry name" value="all-alpha NTP pyrophosphatases"/>
    <property type="match status" value="1"/>
</dbReference>
<dbReference type="CDD" id="cd11541">
    <property type="entry name" value="NTP-PPase_u4"/>
    <property type="match status" value="1"/>
</dbReference>